<dbReference type="Proteomes" id="UP000051638">
    <property type="component" value="Unassembled WGS sequence"/>
</dbReference>
<dbReference type="Pfam" id="PF01025">
    <property type="entry name" value="GrpE"/>
    <property type="match status" value="1"/>
</dbReference>
<comment type="similarity">
    <text evidence="2 10 12">Belongs to the GrpE family.</text>
</comment>
<dbReference type="AlphaFoldDB" id="A0A0R2DII3"/>
<evidence type="ECO:0000256" key="6">
    <source>
        <dbReference type="ARBA" id="ARBA00023186"/>
    </source>
</evidence>
<feature type="region of interest" description="Disordered" evidence="13">
    <location>
        <begin position="1"/>
        <end position="81"/>
    </location>
</feature>
<evidence type="ECO:0000256" key="3">
    <source>
        <dbReference type="ARBA" id="ARBA00011738"/>
    </source>
</evidence>
<dbReference type="SUPFAM" id="SSF51064">
    <property type="entry name" value="Head domain of nucleotide exchange factor GrpE"/>
    <property type="match status" value="1"/>
</dbReference>
<protein>
    <recommendedName>
        <fullName evidence="8 10">Protein GrpE</fullName>
    </recommendedName>
    <alternativeName>
        <fullName evidence="9 10">HSP-70 cofactor</fullName>
    </alternativeName>
</protein>
<keyword evidence="4 10" id="KW-0963">Cytoplasm</keyword>
<dbReference type="GO" id="GO:0042803">
    <property type="term" value="F:protein homodimerization activity"/>
    <property type="evidence" value="ECO:0007669"/>
    <property type="project" value="InterPro"/>
</dbReference>
<dbReference type="Gene3D" id="2.30.22.10">
    <property type="entry name" value="Head domain of nucleotide exchange factor GrpE"/>
    <property type="match status" value="1"/>
</dbReference>
<dbReference type="STRING" id="1423796.FC24_GL001096"/>
<dbReference type="SUPFAM" id="SSF58014">
    <property type="entry name" value="Coiled-coil domain of nucleotide exchange factor GrpE"/>
    <property type="match status" value="1"/>
</dbReference>
<comment type="subcellular location">
    <subcellularLocation>
        <location evidence="1 10">Cytoplasm</location>
    </subcellularLocation>
</comment>
<keyword evidence="5 10" id="KW-0346">Stress response</keyword>
<evidence type="ECO:0000256" key="9">
    <source>
        <dbReference type="ARBA" id="ARBA00076414"/>
    </source>
</evidence>
<keyword evidence="6 10" id="KW-0143">Chaperone</keyword>
<dbReference type="OrthoDB" id="9812586at2"/>
<feature type="compositionally biased region" description="Low complexity" evidence="13">
    <location>
        <begin position="28"/>
        <end position="67"/>
    </location>
</feature>
<sequence length="223" mass="24512">MAKKKQTAADESLAQNPEYPSEKDLDAGKSTAKSAAAKSTDSAKQTTASATTDSNDQAAASTQAKAKPATDEQAEQIKKLKAQAEATEDKYLRAEAEIQNMNARFKKEREQLLKYEGQDLAKSILPVMDNLERALAVEASDQNGKQLKKGVEMVYDHLERALKDHQIIEITAMNQTFDPTIHQAVQTVAVEGDQKPETVVKVLQKGYKLKDRVLRPAMVVVAQ</sequence>
<dbReference type="GO" id="GO:0006457">
    <property type="term" value="P:protein folding"/>
    <property type="evidence" value="ECO:0007669"/>
    <property type="project" value="InterPro"/>
</dbReference>
<comment type="caution">
    <text evidence="14">The sequence shown here is derived from an EMBL/GenBank/DDBJ whole genome shotgun (WGS) entry which is preliminary data.</text>
</comment>
<dbReference type="FunFam" id="2.30.22.10:FF:000001">
    <property type="entry name" value="Protein GrpE"/>
    <property type="match status" value="1"/>
</dbReference>
<evidence type="ECO:0000256" key="1">
    <source>
        <dbReference type="ARBA" id="ARBA00004496"/>
    </source>
</evidence>
<dbReference type="EMBL" id="AYYI01000003">
    <property type="protein sequence ID" value="KRN00108.1"/>
    <property type="molecule type" value="Genomic_DNA"/>
</dbReference>
<evidence type="ECO:0000313" key="15">
    <source>
        <dbReference type="Proteomes" id="UP000051638"/>
    </source>
</evidence>
<dbReference type="PROSITE" id="PS01071">
    <property type="entry name" value="GRPE"/>
    <property type="match status" value="1"/>
</dbReference>
<evidence type="ECO:0000256" key="13">
    <source>
        <dbReference type="SAM" id="MobiDB-lite"/>
    </source>
</evidence>
<dbReference type="GO" id="GO:0000774">
    <property type="term" value="F:adenyl-nucleotide exchange factor activity"/>
    <property type="evidence" value="ECO:0007669"/>
    <property type="project" value="InterPro"/>
</dbReference>
<dbReference type="PATRIC" id="fig|1423796.3.peg.1120"/>
<evidence type="ECO:0000256" key="11">
    <source>
        <dbReference type="RuleBase" id="RU000639"/>
    </source>
</evidence>
<dbReference type="InterPro" id="IPR009012">
    <property type="entry name" value="GrpE_head"/>
</dbReference>
<name>A0A0R2DII3_9LACO</name>
<keyword evidence="15" id="KW-1185">Reference proteome</keyword>
<dbReference type="PANTHER" id="PTHR21237:SF23">
    <property type="entry name" value="GRPE PROTEIN HOMOLOG, MITOCHONDRIAL"/>
    <property type="match status" value="1"/>
</dbReference>
<dbReference type="PRINTS" id="PR00773">
    <property type="entry name" value="GRPEPROTEIN"/>
</dbReference>
<dbReference type="CDD" id="cd00446">
    <property type="entry name" value="GrpE"/>
    <property type="match status" value="1"/>
</dbReference>
<dbReference type="NCBIfam" id="NF010759">
    <property type="entry name" value="PRK14162.1"/>
    <property type="match status" value="1"/>
</dbReference>
<dbReference type="InterPro" id="IPR013805">
    <property type="entry name" value="GrpE_CC"/>
</dbReference>
<accession>A0A0R2DII3</accession>
<gene>
    <name evidence="10" type="primary">grpE</name>
    <name evidence="14" type="ORF">FC24_GL001096</name>
</gene>
<comment type="function">
    <text evidence="7 10 11">Participates actively in the response to hyperosmotic and heat shock by preventing the aggregation of stress-denatured proteins, in association with DnaK and GrpE. It is the nucleotide exchange factor for DnaK and may function as a thermosensor. Unfolded proteins bind initially to DnaJ; upon interaction with the DnaJ-bound protein, DnaK hydrolyzes its bound ATP, resulting in the formation of a stable complex. GrpE releases ADP from DnaK; ATP binding to DnaK triggers the release of the substrate protein, thus completing the reaction cycle. Several rounds of ATP-dependent interactions between DnaJ, DnaK and GrpE are required for fully efficient folding.</text>
</comment>
<reference evidence="14 15" key="1">
    <citation type="journal article" date="2015" name="Genome Announc.">
        <title>Expanding the biotechnology potential of lactobacilli through comparative genomics of 213 strains and associated genera.</title>
        <authorList>
            <person name="Sun Z."/>
            <person name="Harris H.M."/>
            <person name="McCann A."/>
            <person name="Guo C."/>
            <person name="Argimon S."/>
            <person name="Zhang W."/>
            <person name="Yang X."/>
            <person name="Jeffery I.B."/>
            <person name="Cooney J.C."/>
            <person name="Kagawa T.F."/>
            <person name="Liu W."/>
            <person name="Song Y."/>
            <person name="Salvetti E."/>
            <person name="Wrobel A."/>
            <person name="Rasinkangas P."/>
            <person name="Parkhill J."/>
            <person name="Rea M.C."/>
            <person name="O'Sullivan O."/>
            <person name="Ritari J."/>
            <person name="Douillard F.P."/>
            <person name="Paul Ross R."/>
            <person name="Yang R."/>
            <person name="Briner A.E."/>
            <person name="Felis G.E."/>
            <person name="de Vos W.M."/>
            <person name="Barrangou R."/>
            <person name="Klaenhammer T.R."/>
            <person name="Caufield P.W."/>
            <person name="Cui Y."/>
            <person name="Zhang H."/>
            <person name="O'Toole P.W."/>
        </authorList>
    </citation>
    <scope>NUCLEOTIDE SEQUENCE [LARGE SCALE GENOMIC DNA]</scope>
    <source>
        <strain evidence="14 15">DSM 20253</strain>
    </source>
</reference>
<evidence type="ECO:0000256" key="12">
    <source>
        <dbReference type="RuleBase" id="RU004478"/>
    </source>
</evidence>
<evidence type="ECO:0000256" key="4">
    <source>
        <dbReference type="ARBA" id="ARBA00022490"/>
    </source>
</evidence>
<organism evidence="14 15">
    <name type="scientific">Loigolactobacillus rennini DSM 20253</name>
    <dbReference type="NCBI Taxonomy" id="1423796"/>
    <lineage>
        <taxon>Bacteria</taxon>
        <taxon>Bacillati</taxon>
        <taxon>Bacillota</taxon>
        <taxon>Bacilli</taxon>
        <taxon>Lactobacillales</taxon>
        <taxon>Lactobacillaceae</taxon>
        <taxon>Loigolactobacillus</taxon>
    </lineage>
</organism>
<dbReference type="Gene3D" id="3.90.20.20">
    <property type="match status" value="1"/>
</dbReference>
<dbReference type="GO" id="GO:0005737">
    <property type="term" value="C:cytoplasm"/>
    <property type="evidence" value="ECO:0007669"/>
    <property type="project" value="UniProtKB-SubCell"/>
</dbReference>
<evidence type="ECO:0000256" key="8">
    <source>
        <dbReference type="ARBA" id="ARBA00072274"/>
    </source>
</evidence>
<evidence type="ECO:0000256" key="7">
    <source>
        <dbReference type="ARBA" id="ARBA00053401"/>
    </source>
</evidence>
<evidence type="ECO:0000256" key="10">
    <source>
        <dbReference type="HAMAP-Rule" id="MF_01151"/>
    </source>
</evidence>
<dbReference type="InterPro" id="IPR000740">
    <property type="entry name" value="GrpE"/>
</dbReference>
<dbReference type="NCBIfam" id="NF010738">
    <property type="entry name" value="PRK14140.1"/>
    <property type="match status" value="1"/>
</dbReference>
<dbReference type="GO" id="GO:0051082">
    <property type="term" value="F:unfolded protein binding"/>
    <property type="evidence" value="ECO:0007669"/>
    <property type="project" value="TreeGrafter"/>
</dbReference>
<evidence type="ECO:0000256" key="2">
    <source>
        <dbReference type="ARBA" id="ARBA00009054"/>
    </source>
</evidence>
<proteinExistence type="inferred from homology"/>
<comment type="subunit">
    <text evidence="3 10">Homodimer.</text>
</comment>
<dbReference type="HAMAP" id="MF_01151">
    <property type="entry name" value="GrpE"/>
    <property type="match status" value="1"/>
</dbReference>
<evidence type="ECO:0000313" key="14">
    <source>
        <dbReference type="EMBL" id="KRN00108.1"/>
    </source>
</evidence>
<dbReference type="GO" id="GO:0051087">
    <property type="term" value="F:protein-folding chaperone binding"/>
    <property type="evidence" value="ECO:0007669"/>
    <property type="project" value="InterPro"/>
</dbReference>
<dbReference type="PANTHER" id="PTHR21237">
    <property type="entry name" value="GRPE PROTEIN"/>
    <property type="match status" value="1"/>
</dbReference>
<evidence type="ECO:0000256" key="5">
    <source>
        <dbReference type="ARBA" id="ARBA00023016"/>
    </source>
</evidence>